<name>A0A2P2JII9_RHIMU</name>
<dbReference type="AlphaFoldDB" id="A0A2P2JII9"/>
<dbReference type="EMBL" id="GGEC01012797">
    <property type="protein sequence ID" value="MBW93280.1"/>
    <property type="molecule type" value="Transcribed_RNA"/>
</dbReference>
<reference evidence="1" key="1">
    <citation type="submission" date="2018-02" db="EMBL/GenBank/DDBJ databases">
        <title>Rhizophora mucronata_Transcriptome.</title>
        <authorList>
            <person name="Meera S.P."/>
            <person name="Sreeshan A."/>
            <person name="Augustine A."/>
        </authorList>
    </citation>
    <scope>NUCLEOTIDE SEQUENCE</scope>
    <source>
        <tissue evidence="1">Leaf</tissue>
    </source>
</reference>
<proteinExistence type="predicted"/>
<organism evidence="1">
    <name type="scientific">Rhizophora mucronata</name>
    <name type="common">Asiatic mangrove</name>
    <dbReference type="NCBI Taxonomy" id="61149"/>
    <lineage>
        <taxon>Eukaryota</taxon>
        <taxon>Viridiplantae</taxon>
        <taxon>Streptophyta</taxon>
        <taxon>Embryophyta</taxon>
        <taxon>Tracheophyta</taxon>
        <taxon>Spermatophyta</taxon>
        <taxon>Magnoliopsida</taxon>
        <taxon>eudicotyledons</taxon>
        <taxon>Gunneridae</taxon>
        <taxon>Pentapetalae</taxon>
        <taxon>rosids</taxon>
        <taxon>fabids</taxon>
        <taxon>Malpighiales</taxon>
        <taxon>Rhizophoraceae</taxon>
        <taxon>Rhizophora</taxon>
    </lineage>
</organism>
<protein>
    <submittedName>
        <fullName evidence="1">Uncharacterized protein</fullName>
    </submittedName>
</protein>
<sequence length="31" mass="3565">MLAGLTSRQSWLPFLGKEKRFSLQMLGLLNE</sequence>
<evidence type="ECO:0000313" key="1">
    <source>
        <dbReference type="EMBL" id="MBW93280.1"/>
    </source>
</evidence>
<accession>A0A2P2JII9</accession>